<dbReference type="InterPro" id="IPR022059">
    <property type="entry name" value="DUF3615"/>
</dbReference>
<reference evidence="3" key="1">
    <citation type="journal article" date="2018" name="DNA Res.">
        <title>Multiple hybrid de novo genome assembly of finger millet, an orphan allotetraploid crop.</title>
        <authorList>
            <person name="Hatakeyama M."/>
            <person name="Aluri S."/>
            <person name="Balachadran M.T."/>
            <person name="Sivarajan S.R."/>
            <person name="Patrignani A."/>
            <person name="Gruter S."/>
            <person name="Poveda L."/>
            <person name="Shimizu-Inatsugi R."/>
            <person name="Baeten J."/>
            <person name="Francoijs K.J."/>
            <person name="Nataraja K.N."/>
            <person name="Reddy Y.A.N."/>
            <person name="Phadnis S."/>
            <person name="Ravikumar R.L."/>
            <person name="Schlapbach R."/>
            <person name="Sreeman S.M."/>
            <person name="Shimizu K.K."/>
        </authorList>
    </citation>
    <scope>NUCLEOTIDE SEQUENCE</scope>
</reference>
<gene>
    <name evidence="3" type="primary">gn00642</name>
    <name evidence="3" type="ORF">PR202_gn00642</name>
</gene>
<dbReference type="PANTHER" id="PTHR33120">
    <property type="entry name" value="EXPRESSED PROTEIN-RELATED"/>
    <property type="match status" value="1"/>
</dbReference>
<evidence type="ECO:0000259" key="2">
    <source>
        <dbReference type="Pfam" id="PF20235"/>
    </source>
</evidence>
<dbReference type="AlphaFoldDB" id="A0AAV5G2C2"/>
<reference evidence="3" key="2">
    <citation type="submission" date="2021-12" db="EMBL/GenBank/DDBJ databases">
        <title>Resequencing data analysis of finger millet.</title>
        <authorList>
            <person name="Hatakeyama M."/>
            <person name="Aluri S."/>
            <person name="Balachadran M.T."/>
            <person name="Sivarajan S.R."/>
            <person name="Poveda L."/>
            <person name="Shimizu-Inatsugi R."/>
            <person name="Schlapbach R."/>
            <person name="Sreeman S.M."/>
            <person name="Shimizu K.K."/>
        </authorList>
    </citation>
    <scope>NUCLEOTIDE SEQUENCE</scope>
</reference>
<dbReference type="Proteomes" id="UP001054889">
    <property type="component" value="Unassembled WGS sequence"/>
</dbReference>
<evidence type="ECO:0000313" key="3">
    <source>
        <dbReference type="EMBL" id="GJN41291.1"/>
    </source>
</evidence>
<evidence type="ECO:0000259" key="1">
    <source>
        <dbReference type="Pfam" id="PF12274"/>
    </source>
</evidence>
<organism evidence="3 4">
    <name type="scientific">Eleusine coracana subsp. coracana</name>
    <dbReference type="NCBI Taxonomy" id="191504"/>
    <lineage>
        <taxon>Eukaryota</taxon>
        <taxon>Viridiplantae</taxon>
        <taxon>Streptophyta</taxon>
        <taxon>Embryophyta</taxon>
        <taxon>Tracheophyta</taxon>
        <taxon>Spermatophyta</taxon>
        <taxon>Magnoliopsida</taxon>
        <taxon>Liliopsida</taxon>
        <taxon>Poales</taxon>
        <taxon>Poaceae</taxon>
        <taxon>PACMAD clade</taxon>
        <taxon>Chloridoideae</taxon>
        <taxon>Cynodonteae</taxon>
        <taxon>Eleusininae</taxon>
        <taxon>Eleusine</taxon>
    </lineage>
</organism>
<accession>A0AAV5G2C2</accession>
<protein>
    <submittedName>
        <fullName evidence="3">Uncharacterized protein</fullName>
    </submittedName>
</protein>
<dbReference type="Pfam" id="PF20235">
    <property type="entry name" value="PIR2-like_helical"/>
    <property type="match status" value="2"/>
</dbReference>
<keyword evidence="4" id="KW-1185">Reference proteome</keyword>
<dbReference type="PANTHER" id="PTHR33120:SF5">
    <property type="entry name" value="PIR2-LIKE HELICAL DOMAIN-CONTAINING PROTEIN"/>
    <property type="match status" value="1"/>
</dbReference>
<comment type="caution">
    <text evidence="3">The sequence shown here is derived from an EMBL/GenBank/DDBJ whole genome shotgun (WGS) entry which is preliminary data.</text>
</comment>
<dbReference type="Pfam" id="PF12274">
    <property type="entry name" value="DUF3615"/>
    <property type="match status" value="1"/>
</dbReference>
<proteinExistence type="predicted"/>
<feature type="domain" description="PIR2-like helical" evidence="2">
    <location>
        <begin position="269"/>
        <end position="381"/>
    </location>
</feature>
<feature type="domain" description="PIR2-like helical" evidence="2">
    <location>
        <begin position="36"/>
        <end position="149"/>
    </location>
</feature>
<feature type="domain" description="DUF3615" evidence="1">
    <location>
        <begin position="494"/>
        <end position="598"/>
    </location>
</feature>
<dbReference type="EMBL" id="BQKI01000272">
    <property type="protein sequence ID" value="GJN41291.1"/>
    <property type="molecule type" value="Genomic_DNA"/>
</dbReference>
<dbReference type="InterPro" id="IPR046527">
    <property type="entry name" value="PIR2-like_helical"/>
</dbReference>
<sequence length="649" mass="72887">MSDGAGCGVRRVVRPERRYMPSREEQDKTWSRLLSKMDAFYTEASNRLTLSARPVTLARFLDAGICIGLLDPVSNIIANTITSDLRPDYREKVLVATAVETKLGELGLGRRSLDGLVAFLVYFFPYLAKWEAVRYLLLADADLLAAACLIVADRGMGRFSLGSPVAAPAFEEALTLAAQVAKHSQPKQLAQVWMMLSPRPNRVLHLLLYKVQPHSPRQNLDEVTELIQKCVVPDLAASWDFAASRLRSSSSIASMPYQHTRSLRMVLLDTIHGFYLKALAILPRSELRSRLHRSLLKAGYCYGPLDPLSNIILNTIWYDINFPAAETPVLDVIGPKSLTRLESRSFYGLVSFLQTRYNDLSEHQIVGCLVASSAQLSIADPKLLSDVTTSKFDQPHYWQCLECIPSIYGDVIRKMQQSPCADVQEAYAAAATAAWHPNPEEQAKFLASWDERVFARSPFYLPKEVGRHLASVLVAIWAKQWWRTVGIHGAFVTKPALDLHIICCVNEEVCGPEYCEEIDDPLSFAPFKYRYSHINFMATERDCKFDVIPCPVLFFAEFDNEEEDGAPLFLCKVHEPTPFAEHVRCLYCEAAGARIVHPPSPKFHGGGNELEEVIRGEHSLSNDELICMNEHAVQHMCGVEEDFMYVDVN</sequence>
<evidence type="ECO:0000313" key="4">
    <source>
        <dbReference type="Proteomes" id="UP001054889"/>
    </source>
</evidence>
<name>A0AAV5G2C2_ELECO</name>